<dbReference type="Gene3D" id="3.30.465.10">
    <property type="match status" value="1"/>
</dbReference>
<dbReference type="EC" id="1.1.2.4" evidence="9"/>
<evidence type="ECO:0000256" key="3">
    <source>
        <dbReference type="ARBA" id="ARBA00008000"/>
    </source>
</evidence>
<evidence type="ECO:0000256" key="11">
    <source>
        <dbReference type="SAM" id="MobiDB-lite"/>
    </source>
</evidence>
<dbReference type="EMBL" id="MDYQ01000088">
    <property type="protein sequence ID" value="PRP83154.1"/>
    <property type="molecule type" value="Genomic_DNA"/>
</dbReference>
<keyword evidence="14" id="KW-1185">Reference proteome</keyword>
<dbReference type="InterPro" id="IPR004113">
    <property type="entry name" value="FAD-bd_oxidored_4_C"/>
</dbReference>
<evidence type="ECO:0000256" key="1">
    <source>
        <dbReference type="ARBA" id="ARBA00001974"/>
    </source>
</evidence>
<evidence type="ECO:0000259" key="12">
    <source>
        <dbReference type="PROSITE" id="PS51387"/>
    </source>
</evidence>
<dbReference type="InterPro" id="IPR016164">
    <property type="entry name" value="FAD-linked_Oxase-like_C"/>
</dbReference>
<keyword evidence="7" id="KW-0560">Oxidoreductase</keyword>
<dbReference type="OrthoDB" id="5332616at2759"/>
<dbReference type="Gene3D" id="1.10.45.10">
    <property type="entry name" value="Vanillyl-alcohol Oxidase, Chain A, domain 4"/>
    <property type="match status" value="1"/>
</dbReference>
<reference evidence="13 14" key="1">
    <citation type="journal article" date="2018" name="Genome Biol. Evol.">
        <title>Multiple Roots of Fruiting Body Formation in Amoebozoa.</title>
        <authorList>
            <person name="Hillmann F."/>
            <person name="Forbes G."/>
            <person name="Novohradska S."/>
            <person name="Ferling I."/>
            <person name="Riege K."/>
            <person name="Groth M."/>
            <person name="Westermann M."/>
            <person name="Marz M."/>
            <person name="Spaller T."/>
            <person name="Winckler T."/>
            <person name="Schaap P."/>
            <person name="Glockner G."/>
        </authorList>
    </citation>
    <scope>NUCLEOTIDE SEQUENCE [LARGE SCALE GENOMIC DNA]</scope>
    <source>
        <strain evidence="13 14">Jena</strain>
    </source>
</reference>
<dbReference type="Pfam" id="PF01565">
    <property type="entry name" value="FAD_binding_4"/>
    <property type="match status" value="1"/>
</dbReference>
<feature type="region of interest" description="Disordered" evidence="11">
    <location>
        <begin position="72"/>
        <end position="96"/>
    </location>
</feature>
<organism evidence="13 14">
    <name type="scientific">Planoprotostelium fungivorum</name>
    <dbReference type="NCBI Taxonomy" id="1890364"/>
    <lineage>
        <taxon>Eukaryota</taxon>
        <taxon>Amoebozoa</taxon>
        <taxon>Evosea</taxon>
        <taxon>Variosea</taxon>
        <taxon>Cavosteliida</taxon>
        <taxon>Cavosteliaceae</taxon>
        <taxon>Planoprotostelium</taxon>
    </lineage>
</organism>
<dbReference type="GO" id="GO:0005739">
    <property type="term" value="C:mitochondrion"/>
    <property type="evidence" value="ECO:0007669"/>
    <property type="project" value="UniProtKB-SubCell"/>
</dbReference>
<dbReference type="Pfam" id="PF02913">
    <property type="entry name" value="FAD-oxidase_C"/>
    <property type="match status" value="1"/>
</dbReference>
<gene>
    <name evidence="13" type="ORF">PROFUN_09582</name>
</gene>
<comment type="caution">
    <text evidence="13">The sequence shown here is derived from an EMBL/GenBank/DDBJ whole genome shotgun (WGS) entry which is preliminary data.</text>
</comment>
<evidence type="ECO:0000256" key="10">
    <source>
        <dbReference type="SAM" id="Coils"/>
    </source>
</evidence>
<evidence type="ECO:0000256" key="5">
    <source>
        <dbReference type="ARBA" id="ARBA00022827"/>
    </source>
</evidence>
<dbReference type="GO" id="GO:0071949">
    <property type="term" value="F:FAD binding"/>
    <property type="evidence" value="ECO:0007669"/>
    <property type="project" value="InterPro"/>
</dbReference>
<evidence type="ECO:0000256" key="2">
    <source>
        <dbReference type="ARBA" id="ARBA00004173"/>
    </source>
</evidence>
<dbReference type="PANTHER" id="PTHR11748">
    <property type="entry name" value="D-LACTATE DEHYDROGENASE"/>
    <property type="match status" value="1"/>
</dbReference>
<dbReference type="GO" id="GO:0008720">
    <property type="term" value="F:D-lactate dehydrogenase (NAD+) activity"/>
    <property type="evidence" value="ECO:0007669"/>
    <property type="project" value="TreeGrafter"/>
</dbReference>
<evidence type="ECO:0000313" key="14">
    <source>
        <dbReference type="Proteomes" id="UP000241769"/>
    </source>
</evidence>
<dbReference type="Proteomes" id="UP000241769">
    <property type="component" value="Unassembled WGS sequence"/>
</dbReference>
<dbReference type="InterPro" id="IPR006094">
    <property type="entry name" value="Oxid_FAD_bind_N"/>
</dbReference>
<keyword evidence="8" id="KW-0496">Mitochondrion</keyword>
<dbReference type="InterPro" id="IPR036318">
    <property type="entry name" value="FAD-bd_PCMH-like_sf"/>
</dbReference>
<dbReference type="PANTHER" id="PTHR11748:SF111">
    <property type="entry name" value="D-LACTATE DEHYDROGENASE, MITOCHONDRIAL-RELATED"/>
    <property type="match status" value="1"/>
</dbReference>
<comment type="subcellular location">
    <subcellularLocation>
        <location evidence="2">Mitochondrion</location>
    </subcellularLocation>
</comment>
<dbReference type="InterPro" id="IPR016171">
    <property type="entry name" value="Vanillyl_alc_oxidase_C-sub2"/>
</dbReference>
<dbReference type="SUPFAM" id="SSF56176">
    <property type="entry name" value="FAD-binding/transporter-associated domain-like"/>
    <property type="match status" value="1"/>
</dbReference>
<keyword evidence="5" id="KW-0274">FAD</keyword>
<proteinExistence type="inferred from homology"/>
<dbReference type="FunFam" id="1.10.45.10:FF:000001">
    <property type="entry name" value="D-lactate dehydrogenase mitochondrial"/>
    <property type="match status" value="1"/>
</dbReference>
<dbReference type="Gene3D" id="3.30.70.2740">
    <property type="match status" value="1"/>
</dbReference>
<accession>A0A2P6NGS4</accession>
<evidence type="ECO:0000313" key="13">
    <source>
        <dbReference type="EMBL" id="PRP83154.1"/>
    </source>
</evidence>
<sequence>MFRRLFATQRLVSPFRRSQPITSYHNISGKQNTLSRGLFRPSLLLLGTAACAATLVGQSCLYADEEKEEYGNDKRATELAEDASHAHGSKRASAARHVPEEMIQQLQEIFGENCILDQSAREPYGKDFSYNKGKTPDVVVVPTKVEQIQKVVELCAKHKVPIVAYGAGTSLEGHINAVEGGGEEEESEGGEVPQMIEVHAEDMLCVVEPGITYDELNQKLKPYGYFFPMDPGPGASIGGMVGTSCSGTNAYRYGTMKENVLSLNVVLPSGKMMKTRQRAKKSSAGYDLNHLFIGAEGTLGVVTQVTLKIQKIPQNRAVALAQFETIRQAANVAISVVQEGEYIIDGLLKYLKKGIQIGKIELLDDVMMKAVNLNNGTEYKELTTLLFEFAGSELSIKEQRNRIEELTKENNGSKLQFATEQEDREALWMARKTALWSAPILKEGSEVKITDVCVPISKIADCIQQTKDDIRDSTLLGPIVGHMGDGNFHSFILLDPNNPKDLEETHRLDHRMIERAISMGGTCTGEHGVGVGKRDYLPLELGEEAVELMRTLKRAIDPDNIMNPGKVMPDKEPIKKED</sequence>
<keyword evidence="10" id="KW-0175">Coiled coil</keyword>
<feature type="domain" description="FAD-binding PCMH-type" evidence="12">
    <location>
        <begin position="131"/>
        <end position="312"/>
    </location>
</feature>
<evidence type="ECO:0000256" key="9">
    <source>
        <dbReference type="ARBA" id="ARBA00038897"/>
    </source>
</evidence>
<dbReference type="AlphaFoldDB" id="A0A2P6NGS4"/>
<dbReference type="InterPro" id="IPR016169">
    <property type="entry name" value="FAD-bd_PCMH_sub2"/>
</dbReference>
<evidence type="ECO:0000256" key="4">
    <source>
        <dbReference type="ARBA" id="ARBA00022630"/>
    </source>
</evidence>
<dbReference type="SUPFAM" id="SSF55103">
    <property type="entry name" value="FAD-linked oxidases, C-terminal domain"/>
    <property type="match status" value="1"/>
</dbReference>
<dbReference type="GO" id="GO:1903457">
    <property type="term" value="P:lactate catabolic process"/>
    <property type="evidence" value="ECO:0007669"/>
    <property type="project" value="TreeGrafter"/>
</dbReference>
<dbReference type="GO" id="GO:0004458">
    <property type="term" value="F:D-lactate dehydrogenase (cytochrome) activity"/>
    <property type="evidence" value="ECO:0007669"/>
    <property type="project" value="UniProtKB-EC"/>
</dbReference>
<comment type="cofactor">
    <cofactor evidence="1">
        <name>FAD</name>
        <dbReference type="ChEBI" id="CHEBI:57692"/>
    </cofactor>
</comment>
<dbReference type="InterPro" id="IPR016166">
    <property type="entry name" value="FAD-bd_PCMH"/>
</dbReference>
<dbReference type="PROSITE" id="PS51387">
    <property type="entry name" value="FAD_PCMH"/>
    <property type="match status" value="1"/>
</dbReference>
<evidence type="ECO:0000256" key="6">
    <source>
        <dbReference type="ARBA" id="ARBA00022946"/>
    </source>
</evidence>
<evidence type="ECO:0000256" key="7">
    <source>
        <dbReference type="ARBA" id="ARBA00023002"/>
    </source>
</evidence>
<protein>
    <recommendedName>
        <fullName evidence="9">D-lactate dehydrogenase (cytochrome)</fullName>
        <ecNumber evidence="9">1.1.2.4</ecNumber>
    </recommendedName>
</protein>
<dbReference type="STRING" id="1890364.A0A2P6NGS4"/>
<keyword evidence="6" id="KW-0809">Transit peptide</keyword>
<name>A0A2P6NGS4_9EUKA</name>
<evidence type="ECO:0000256" key="8">
    <source>
        <dbReference type="ARBA" id="ARBA00023128"/>
    </source>
</evidence>
<dbReference type="FunCoup" id="A0A2P6NGS4">
    <property type="interactions" value="234"/>
</dbReference>
<feature type="compositionally biased region" description="Basic and acidic residues" evidence="11">
    <location>
        <begin position="72"/>
        <end position="85"/>
    </location>
</feature>
<keyword evidence="4" id="KW-0285">Flavoprotein</keyword>
<dbReference type="FunFam" id="3.30.70.2740:FF:000001">
    <property type="entry name" value="D-lactate dehydrogenase mitochondrial"/>
    <property type="match status" value="1"/>
</dbReference>
<dbReference type="InParanoid" id="A0A2P6NGS4"/>
<dbReference type="FunFam" id="3.30.465.10:FF:000016">
    <property type="entry name" value="probable D-lactate dehydrogenase, mitochondrial"/>
    <property type="match status" value="1"/>
</dbReference>
<comment type="similarity">
    <text evidence="3">Belongs to the FAD-binding oxidoreductase/transferase type 4 family.</text>
</comment>
<feature type="coiled-coil region" evidence="10">
    <location>
        <begin position="389"/>
        <end position="416"/>
    </location>
</feature>